<keyword evidence="1" id="KW-1133">Transmembrane helix</keyword>
<dbReference type="AlphaFoldDB" id="A0A450VAN1"/>
<reference evidence="3" key="1">
    <citation type="submission" date="2019-02" db="EMBL/GenBank/DDBJ databases">
        <authorList>
            <person name="Gruber-Vodicka R. H."/>
            <person name="Seah K. B. B."/>
        </authorList>
    </citation>
    <scope>NUCLEOTIDE SEQUENCE</scope>
    <source>
        <strain evidence="4">BECK_SA2B12</strain>
        <strain evidence="3">BECK_SA2B15</strain>
        <strain evidence="2">BECK_SA2B20</strain>
    </source>
</reference>
<gene>
    <name evidence="3" type="ORF">BECKH772A_GA0070896_102436</name>
    <name evidence="2" type="ORF">BECKH772B_GA0070898_102116</name>
    <name evidence="4" type="ORF">BECKH772C_GA0070978_102476</name>
</gene>
<accession>A0A450VAN1</accession>
<evidence type="ECO:0000256" key="1">
    <source>
        <dbReference type="SAM" id="Phobius"/>
    </source>
</evidence>
<feature type="transmembrane region" description="Helical" evidence="1">
    <location>
        <begin position="102"/>
        <end position="121"/>
    </location>
</feature>
<feature type="transmembrane region" description="Helical" evidence="1">
    <location>
        <begin position="298"/>
        <end position="318"/>
    </location>
</feature>
<dbReference type="EMBL" id="CAADFG010000243">
    <property type="protein sequence ID" value="VFK01837.1"/>
    <property type="molecule type" value="Genomic_DNA"/>
</dbReference>
<feature type="transmembrane region" description="Helical" evidence="1">
    <location>
        <begin position="338"/>
        <end position="358"/>
    </location>
</feature>
<feature type="transmembrane region" description="Helical" evidence="1">
    <location>
        <begin position="133"/>
        <end position="157"/>
    </location>
</feature>
<evidence type="ECO:0000313" key="2">
    <source>
        <dbReference type="EMBL" id="VFK00929.1"/>
    </source>
</evidence>
<protein>
    <submittedName>
        <fullName evidence="3">Uncharacterized protein</fullName>
    </submittedName>
</protein>
<sequence>MLDPAILALLLVSLTVSLLLLPAAGFAIQVARHWDLSSSSERQLALERRTYLIATLLTFIFIAESIALVLFVHTAESLSNRFVGAMCATGVLGVNPWGWPTLFLKIAVFFACAVWSILNRLDNQAPDYPLARIKYFLLLAIVPLVLGAAAIQLLYFLNMDRDIITSCCGSLFTPAGDGAAAEIAGIAPRTTLIAFYASGAAVLASGVRVLRTATSFDYDLLVNRLVTTTYKSANLRRRVLLRTATPWQRCGVWFAAAGALAFAAGLVAIVSVIALYIYEHPQHHCPFCILKAEYDFVGYWLYIPLFGATAFALGVGVISPWGRIETLKEAIIADTRRFALLALLLFISFYGVATWVMVRSNLTMIGIWW</sequence>
<keyword evidence="1" id="KW-0472">Membrane</keyword>
<keyword evidence="1" id="KW-0812">Transmembrane</keyword>
<proteinExistence type="predicted"/>
<feature type="transmembrane region" description="Helical" evidence="1">
    <location>
        <begin position="252"/>
        <end position="278"/>
    </location>
</feature>
<name>A0A450VAN1_9GAMM</name>
<dbReference type="EMBL" id="CAADFI010000211">
    <property type="protein sequence ID" value="VFK00929.1"/>
    <property type="molecule type" value="Genomic_DNA"/>
</dbReference>
<evidence type="ECO:0000313" key="4">
    <source>
        <dbReference type="EMBL" id="VFK05212.1"/>
    </source>
</evidence>
<organism evidence="3">
    <name type="scientific">Candidatus Kentrum eta</name>
    <dbReference type="NCBI Taxonomy" id="2126337"/>
    <lineage>
        <taxon>Bacteria</taxon>
        <taxon>Pseudomonadati</taxon>
        <taxon>Pseudomonadota</taxon>
        <taxon>Gammaproteobacteria</taxon>
        <taxon>Candidatus Kentrum</taxon>
    </lineage>
</organism>
<dbReference type="EMBL" id="CAADFJ010000247">
    <property type="protein sequence ID" value="VFK05212.1"/>
    <property type="molecule type" value="Genomic_DNA"/>
</dbReference>
<evidence type="ECO:0000313" key="3">
    <source>
        <dbReference type="EMBL" id="VFK01837.1"/>
    </source>
</evidence>
<feature type="transmembrane region" description="Helical" evidence="1">
    <location>
        <begin position="51"/>
        <end position="72"/>
    </location>
</feature>